<evidence type="ECO:0000256" key="4">
    <source>
        <dbReference type="ARBA" id="ARBA00022679"/>
    </source>
</evidence>
<dbReference type="GO" id="GO:0005886">
    <property type="term" value="C:plasma membrane"/>
    <property type="evidence" value="ECO:0007669"/>
    <property type="project" value="UniProtKB-SubCell"/>
</dbReference>
<feature type="transmembrane region" description="Helical" evidence="8">
    <location>
        <begin position="137"/>
        <end position="159"/>
    </location>
</feature>
<sequence length="437" mass="46424">MLGLGLWGIERQGTLWGDEAVTYEMAQRSLPEIWRTLATADAVHGLYYLLIHLVFASWEPGLAALRLPSVLGMCATAAGVALIGRRLAGPRAGLLAGLVLPLLPAVQRYAQEGRSYALVCALVTGGTLLLLRRQWTAYGAVMLTACLLHEFAVLAVLAHGVTVWGGRARRGWTVAALWVTVAIAPLALFSTTQSGQVEWIGVPGPAELGGFGALALVGWGCARSPGGARVRAVALPLLVLPSALLMAVSYVHPLFVDRYVLAYGIGLALLLGAVLDFHWSPVLALAAAGAALLTLVAFGPFLRSPESRKNDVTAVAAVAAELGRPGDGLLFTPMRRRVWTLAHPDAFRGLTDLSLAASPRASDTLHGTELPPAAIRTALLAWTGRVVVFQDLRGEPLDAVPGEEMKREVLRRYFTLCEERVVGQVRVGVYARTGCGS</sequence>
<proteinExistence type="predicted"/>
<dbReference type="GO" id="GO:0010041">
    <property type="term" value="P:response to iron(III) ion"/>
    <property type="evidence" value="ECO:0007669"/>
    <property type="project" value="TreeGrafter"/>
</dbReference>
<feature type="transmembrane region" description="Helical" evidence="8">
    <location>
        <begin position="113"/>
        <end position="131"/>
    </location>
</feature>
<dbReference type="AlphaFoldDB" id="A0A646KMW8"/>
<keyword evidence="4" id="KW-0808">Transferase</keyword>
<dbReference type="PANTHER" id="PTHR33908">
    <property type="entry name" value="MANNOSYLTRANSFERASE YKCB-RELATED"/>
    <property type="match status" value="1"/>
</dbReference>
<evidence type="ECO:0000256" key="1">
    <source>
        <dbReference type="ARBA" id="ARBA00004651"/>
    </source>
</evidence>
<dbReference type="GO" id="GO:0009103">
    <property type="term" value="P:lipopolysaccharide biosynthetic process"/>
    <property type="evidence" value="ECO:0007669"/>
    <property type="project" value="UniProtKB-ARBA"/>
</dbReference>
<keyword evidence="3" id="KW-0328">Glycosyltransferase</keyword>
<feature type="transmembrane region" description="Helical" evidence="8">
    <location>
        <begin position="63"/>
        <end position="83"/>
    </location>
</feature>
<gene>
    <name evidence="9" type="ORF">FF041_25445</name>
</gene>
<dbReference type="InterPro" id="IPR050297">
    <property type="entry name" value="LipidA_mod_glycosyltrf_83"/>
</dbReference>
<evidence type="ECO:0000256" key="7">
    <source>
        <dbReference type="ARBA" id="ARBA00023136"/>
    </source>
</evidence>
<feature type="transmembrane region" description="Helical" evidence="8">
    <location>
        <begin position="202"/>
        <end position="221"/>
    </location>
</feature>
<evidence type="ECO:0000256" key="5">
    <source>
        <dbReference type="ARBA" id="ARBA00022692"/>
    </source>
</evidence>
<evidence type="ECO:0000313" key="10">
    <source>
        <dbReference type="Proteomes" id="UP000419138"/>
    </source>
</evidence>
<evidence type="ECO:0000313" key="9">
    <source>
        <dbReference type="EMBL" id="MQT03408.1"/>
    </source>
</evidence>
<evidence type="ECO:0000256" key="6">
    <source>
        <dbReference type="ARBA" id="ARBA00022989"/>
    </source>
</evidence>
<comment type="caution">
    <text evidence="9">The sequence shown here is derived from an EMBL/GenBank/DDBJ whole genome shotgun (WGS) entry which is preliminary data.</text>
</comment>
<evidence type="ECO:0008006" key="11">
    <source>
        <dbReference type="Google" id="ProtNLM"/>
    </source>
</evidence>
<keyword evidence="6 8" id="KW-1133">Transmembrane helix</keyword>
<name>A0A646KMW8_STRJU</name>
<feature type="transmembrane region" description="Helical" evidence="8">
    <location>
        <begin position="282"/>
        <end position="302"/>
    </location>
</feature>
<accession>A0A646KMW8</accession>
<dbReference type="Proteomes" id="UP000419138">
    <property type="component" value="Unassembled WGS sequence"/>
</dbReference>
<feature type="transmembrane region" description="Helical" evidence="8">
    <location>
        <begin position="171"/>
        <end position="190"/>
    </location>
</feature>
<organism evidence="9 10">
    <name type="scientific">Streptomyces jumonjinensis</name>
    <dbReference type="NCBI Taxonomy" id="1945"/>
    <lineage>
        <taxon>Bacteria</taxon>
        <taxon>Bacillati</taxon>
        <taxon>Actinomycetota</taxon>
        <taxon>Actinomycetes</taxon>
        <taxon>Kitasatosporales</taxon>
        <taxon>Streptomycetaceae</taxon>
        <taxon>Streptomyces</taxon>
    </lineage>
</organism>
<evidence type="ECO:0000256" key="3">
    <source>
        <dbReference type="ARBA" id="ARBA00022676"/>
    </source>
</evidence>
<keyword evidence="10" id="KW-1185">Reference proteome</keyword>
<evidence type="ECO:0000256" key="8">
    <source>
        <dbReference type="SAM" id="Phobius"/>
    </source>
</evidence>
<protein>
    <recommendedName>
        <fullName evidence="11">Glycosyltransferase RgtA/B/C/D-like domain-containing protein</fullName>
    </recommendedName>
</protein>
<keyword evidence="7 8" id="KW-0472">Membrane</keyword>
<dbReference type="GO" id="GO:0016763">
    <property type="term" value="F:pentosyltransferase activity"/>
    <property type="evidence" value="ECO:0007669"/>
    <property type="project" value="TreeGrafter"/>
</dbReference>
<dbReference type="OrthoDB" id="5318634at2"/>
<dbReference type="EMBL" id="VCLA01000170">
    <property type="protein sequence ID" value="MQT03408.1"/>
    <property type="molecule type" value="Genomic_DNA"/>
</dbReference>
<comment type="subcellular location">
    <subcellularLocation>
        <location evidence="1">Cell membrane</location>
        <topology evidence="1">Multi-pass membrane protein</topology>
    </subcellularLocation>
</comment>
<keyword evidence="5 8" id="KW-0812">Transmembrane</keyword>
<feature type="transmembrane region" description="Helical" evidence="8">
    <location>
        <begin position="233"/>
        <end position="252"/>
    </location>
</feature>
<reference evidence="9 10" key="1">
    <citation type="submission" date="2019-05" db="EMBL/GenBank/DDBJ databases">
        <title>Comparative genomics and metabolomics analyses of clavulanic acid producing Streptomyces species provides insight into specialized metabolism and evolution of beta-lactam biosynthetic gene clusters.</title>
        <authorList>
            <person name="Moore M.A."/>
            <person name="Cruz-Morales P."/>
            <person name="Barona Gomez F."/>
            <person name="Kapil T."/>
        </authorList>
    </citation>
    <scope>NUCLEOTIDE SEQUENCE [LARGE SCALE GENOMIC DNA]</scope>
    <source>
        <strain evidence="9 10">NRRL 5741</strain>
    </source>
</reference>
<keyword evidence="2" id="KW-1003">Cell membrane</keyword>
<evidence type="ECO:0000256" key="2">
    <source>
        <dbReference type="ARBA" id="ARBA00022475"/>
    </source>
</evidence>
<dbReference type="PANTHER" id="PTHR33908:SF3">
    <property type="entry name" value="UNDECAPRENYL PHOSPHATE-ALPHA-4-AMINO-4-DEOXY-L-ARABINOSE ARABINOSYL TRANSFERASE"/>
    <property type="match status" value="1"/>
</dbReference>